<evidence type="ECO:0000256" key="2">
    <source>
        <dbReference type="SAM" id="MobiDB-lite"/>
    </source>
</evidence>
<sequence>MNRRALAATVMLVAAASFTIASGSSSSSGSGASGSSSESSETENSEAAPSEEASGEASESGSGAAPASGLNQAVRDGKFEFTVKKVKCGVKSVGGDFLETKAQGQFCLVTMKIKNIGTEAQTFDASSQEAKNGEVTYKADGTASLYANEDPNTFLNQINPGNSVTAIVVFDIPKNGKLQTLELHDSPFSGGVEIKAS</sequence>
<evidence type="ECO:0000313" key="4">
    <source>
        <dbReference type="EMBL" id="CAB4965073.1"/>
    </source>
</evidence>
<organism evidence="4">
    <name type="scientific">freshwater metagenome</name>
    <dbReference type="NCBI Taxonomy" id="449393"/>
    <lineage>
        <taxon>unclassified sequences</taxon>
        <taxon>metagenomes</taxon>
        <taxon>ecological metagenomes</taxon>
    </lineage>
</organism>
<evidence type="ECO:0000259" key="3">
    <source>
        <dbReference type="Pfam" id="PF11611"/>
    </source>
</evidence>
<feature type="region of interest" description="Disordered" evidence="2">
    <location>
        <begin position="21"/>
        <end position="69"/>
    </location>
</feature>
<feature type="domain" description="DUF4352" evidence="3">
    <location>
        <begin position="69"/>
        <end position="191"/>
    </location>
</feature>
<dbReference type="Pfam" id="PF11611">
    <property type="entry name" value="DUF4352"/>
    <property type="match status" value="1"/>
</dbReference>
<name>A0A6J7LE75_9ZZZZ</name>
<dbReference type="InterPro" id="IPR029051">
    <property type="entry name" value="DUF4352"/>
</dbReference>
<keyword evidence="1" id="KW-0732">Signal</keyword>
<feature type="compositionally biased region" description="Low complexity" evidence="2">
    <location>
        <begin position="45"/>
        <end position="69"/>
    </location>
</feature>
<accession>A0A6J7LE75</accession>
<gene>
    <name evidence="4" type="ORF">UFOPK3773_02341</name>
</gene>
<dbReference type="Gene3D" id="2.60.40.1240">
    <property type="match status" value="1"/>
</dbReference>
<evidence type="ECO:0000256" key="1">
    <source>
        <dbReference type="ARBA" id="ARBA00022729"/>
    </source>
</evidence>
<reference evidence="4" key="1">
    <citation type="submission" date="2020-05" db="EMBL/GenBank/DDBJ databases">
        <authorList>
            <person name="Chiriac C."/>
            <person name="Salcher M."/>
            <person name="Ghai R."/>
            <person name="Kavagutti S V."/>
        </authorList>
    </citation>
    <scope>NUCLEOTIDE SEQUENCE</scope>
</reference>
<dbReference type="InterPro" id="IPR029050">
    <property type="entry name" value="Immunoprotect_excell_Ig-like"/>
</dbReference>
<protein>
    <submittedName>
        <fullName evidence="4">Unannotated protein</fullName>
    </submittedName>
</protein>
<dbReference type="AlphaFoldDB" id="A0A6J7LE75"/>
<dbReference type="EMBL" id="CAFBNF010000392">
    <property type="protein sequence ID" value="CAB4965073.1"/>
    <property type="molecule type" value="Genomic_DNA"/>
</dbReference>
<proteinExistence type="predicted"/>
<feature type="compositionally biased region" description="Low complexity" evidence="2">
    <location>
        <begin position="21"/>
        <end position="39"/>
    </location>
</feature>